<proteinExistence type="predicted"/>
<dbReference type="EMBL" id="CAXAMM010009713">
    <property type="protein sequence ID" value="CAK9021150.1"/>
    <property type="molecule type" value="Genomic_DNA"/>
</dbReference>
<name>A0ABP0K2Y1_9DINO</name>
<protein>
    <submittedName>
        <fullName evidence="1">Uncharacterized protein</fullName>
    </submittedName>
</protein>
<evidence type="ECO:0000313" key="2">
    <source>
        <dbReference type="Proteomes" id="UP001642464"/>
    </source>
</evidence>
<gene>
    <name evidence="1" type="ORF">SCF082_LOCUS15219</name>
</gene>
<reference evidence="1 2" key="1">
    <citation type="submission" date="2024-02" db="EMBL/GenBank/DDBJ databases">
        <authorList>
            <person name="Chen Y."/>
            <person name="Shah S."/>
            <person name="Dougan E. K."/>
            <person name="Thang M."/>
            <person name="Chan C."/>
        </authorList>
    </citation>
    <scope>NUCLEOTIDE SEQUENCE [LARGE SCALE GENOMIC DNA]</scope>
</reference>
<sequence length="665" mass="74031">MEPSSSSRVLTRGGTGSSYVSVRGLANILKEVRDHGMPKKIGRSSIKRARDAEMPQDIFTTVELDMLDGSQRKFPAVEPSVQLQHLASTNEGFGDFLLSKLEMHPSDADHAWKIAIYSDEITPGNPLVANERKLVCFYFSFAEFDAALGSETLWFHLMSLRSIHLEQIKGGWSQVFEKACRLFFRSPLDMSLGLMLRPKGCDVRLLFARIGLVIGDEQALKMCFGFKGASGMKCCALCVNITLRHLQVADHDDSNWMVPHTETDISKMVFATSQSILDNVAALEAKAGRTSKAKFEKMEMSLGLNHVPEGPLSSPCFLNHLRGTLVDIISFDWMHCFLVSGLWNSEMGLLLQALKEHANIRPSDCHEFLSQFSWPNAQEGRGTTGRKVLKKHTEGELKCSASEGLSLYPIIRHMLAELVGNHPKPIVQGAIASYYSLADVLDLLVKNRLEQDISPVTLQTAITKYLQLRVGVYGPEHLPPKGHFINHLPFVLEKNPALACWVHERKHRELKRLANNFTNANKTLSFENGLLRSAVLSQMHSVETLQVERGLELDSPEPASDTVQAHVIRFLGLDTGIKVLASMAAFVNPFTKCCAKDVAFTGTEVGEIWFHVSVDGKHLSCFSPWVPMGDNKFRKVDAPKFIKTSQIVKCLVVRQDSHETVTVVP</sequence>
<comment type="caution">
    <text evidence="1">The sequence shown here is derived from an EMBL/GenBank/DDBJ whole genome shotgun (WGS) entry which is preliminary data.</text>
</comment>
<keyword evidence="2" id="KW-1185">Reference proteome</keyword>
<dbReference type="Proteomes" id="UP001642464">
    <property type="component" value="Unassembled WGS sequence"/>
</dbReference>
<evidence type="ECO:0000313" key="1">
    <source>
        <dbReference type="EMBL" id="CAK9021150.1"/>
    </source>
</evidence>
<accession>A0ABP0K2Y1</accession>
<organism evidence="1 2">
    <name type="scientific">Durusdinium trenchii</name>
    <dbReference type="NCBI Taxonomy" id="1381693"/>
    <lineage>
        <taxon>Eukaryota</taxon>
        <taxon>Sar</taxon>
        <taxon>Alveolata</taxon>
        <taxon>Dinophyceae</taxon>
        <taxon>Suessiales</taxon>
        <taxon>Symbiodiniaceae</taxon>
        <taxon>Durusdinium</taxon>
    </lineage>
</organism>